<gene>
    <name evidence="1" type="ORF">TRM7557_00284</name>
</gene>
<dbReference type="InterPro" id="IPR006279">
    <property type="entry name" value="SoxD"/>
</dbReference>
<dbReference type="RefSeq" id="WP_058288438.1">
    <property type="nucleotide sequence ID" value="NZ_CYSD01000012.1"/>
</dbReference>
<dbReference type="Gene3D" id="3.30.2270.10">
    <property type="entry name" value="Folate-binding superfamily"/>
    <property type="match status" value="1"/>
</dbReference>
<dbReference type="OrthoDB" id="5420070at2"/>
<proteinExistence type="predicted"/>
<accession>A0A0P1G0J4</accession>
<organism evidence="1 2">
    <name type="scientific">Tritonibacter multivorans</name>
    <dbReference type="NCBI Taxonomy" id="928856"/>
    <lineage>
        <taxon>Bacteria</taxon>
        <taxon>Pseudomonadati</taxon>
        <taxon>Pseudomonadota</taxon>
        <taxon>Alphaproteobacteria</taxon>
        <taxon>Rhodobacterales</taxon>
        <taxon>Paracoccaceae</taxon>
        <taxon>Tritonibacter</taxon>
    </lineage>
</organism>
<evidence type="ECO:0000313" key="2">
    <source>
        <dbReference type="Proteomes" id="UP000052022"/>
    </source>
</evidence>
<sequence length="94" mass="10504">MRITCPICGERDMREFTYRGAALPTPPLEADVETWVDHVHLRENAAGVLRELWQHTMGCGAWLVVTRNTITHEILDVVLAEEAGIGIPVAEEQP</sequence>
<dbReference type="Proteomes" id="UP000052022">
    <property type="component" value="Unassembled WGS sequence"/>
</dbReference>
<dbReference type="EMBL" id="CYSD01000012">
    <property type="protein sequence ID" value="CUH75234.1"/>
    <property type="molecule type" value="Genomic_DNA"/>
</dbReference>
<dbReference type="GO" id="GO:0008115">
    <property type="term" value="F:sarcosine oxidase activity"/>
    <property type="evidence" value="ECO:0007669"/>
    <property type="project" value="InterPro"/>
</dbReference>
<dbReference type="GO" id="GO:0046653">
    <property type="term" value="P:tetrahydrofolate metabolic process"/>
    <property type="evidence" value="ECO:0007669"/>
    <property type="project" value="InterPro"/>
</dbReference>
<dbReference type="Pfam" id="PF04267">
    <property type="entry name" value="SoxD"/>
    <property type="match status" value="1"/>
</dbReference>
<keyword evidence="2" id="KW-1185">Reference proteome</keyword>
<dbReference type="STRING" id="928856.SAMN04488049_10977"/>
<dbReference type="InterPro" id="IPR038561">
    <property type="entry name" value="SoxD_sf"/>
</dbReference>
<protein>
    <submittedName>
        <fullName evidence="1">Sarcosine oxidase, delta subunit family</fullName>
    </submittedName>
</protein>
<name>A0A0P1G0J4_9RHOB</name>
<dbReference type="AlphaFoldDB" id="A0A0P1G0J4"/>
<reference evidence="1 2" key="1">
    <citation type="submission" date="2015-09" db="EMBL/GenBank/DDBJ databases">
        <authorList>
            <consortium name="Swine Surveillance"/>
        </authorList>
    </citation>
    <scope>NUCLEOTIDE SEQUENCE [LARGE SCALE GENOMIC DNA]</scope>
    <source>
        <strain evidence="1 2">CECT 7557</strain>
    </source>
</reference>
<evidence type="ECO:0000313" key="1">
    <source>
        <dbReference type="EMBL" id="CUH75234.1"/>
    </source>
</evidence>